<dbReference type="GO" id="GO:0043565">
    <property type="term" value="F:sequence-specific DNA binding"/>
    <property type="evidence" value="ECO:0007669"/>
    <property type="project" value="TreeGrafter"/>
</dbReference>
<dbReference type="InterPro" id="IPR036388">
    <property type="entry name" value="WH-like_DNA-bd_sf"/>
</dbReference>
<evidence type="ECO:0000259" key="5">
    <source>
        <dbReference type="PROSITE" id="PS50931"/>
    </source>
</evidence>
<dbReference type="FunFam" id="1.10.10.10:FF:000001">
    <property type="entry name" value="LysR family transcriptional regulator"/>
    <property type="match status" value="1"/>
</dbReference>
<dbReference type="InterPro" id="IPR000847">
    <property type="entry name" value="LysR_HTH_N"/>
</dbReference>
<dbReference type="Proteomes" id="UP000622890">
    <property type="component" value="Unassembled WGS sequence"/>
</dbReference>
<gene>
    <name evidence="6" type="ORF">JJB74_17890</name>
</gene>
<dbReference type="GO" id="GO:0006351">
    <property type="term" value="P:DNA-templated transcription"/>
    <property type="evidence" value="ECO:0007669"/>
    <property type="project" value="TreeGrafter"/>
</dbReference>
<evidence type="ECO:0000313" key="6">
    <source>
        <dbReference type="EMBL" id="MBK4736499.1"/>
    </source>
</evidence>
<dbReference type="InterPro" id="IPR058163">
    <property type="entry name" value="LysR-type_TF_proteobact-type"/>
</dbReference>
<dbReference type="GO" id="GO:0003700">
    <property type="term" value="F:DNA-binding transcription factor activity"/>
    <property type="evidence" value="ECO:0007669"/>
    <property type="project" value="InterPro"/>
</dbReference>
<comment type="similarity">
    <text evidence="1">Belongs to the LysR transcriptional regulatory family.</text>
</comment>
<dbReference type="SUPFAM" id="SSF53850">
    <property type="entry name" value="Periplasmic binding protein-like II"/>
    <property type="match status" value="1"/>
</dbReference>
<feature type="domain" description="HTH lysR-type" evidence="5">
    <location>
        <begin position="1"/>
        <end position="59"/>
    </location>
</feature>
<dbReference type="Gene3D" id="3.40.190.290">
    <property type="match status" value="1"/>
</dbReference>
<dbReference type="Gene3D" id="1.10.10.10">
    <property type="entry name" value="Winged helix-like DNA-binding domain superfamily/Winged helix DNA-binding domain"/>
    <property type="match status" value="1"/>
</dbReference>
<dbReference type="PRINTS" id="PR00039">
    <property type="entry name" value="HTHLYSR"/>
</dbReference>
<dbReference type="PANTHER" id="PTHR30537">
    <property type="entry name" value="HTH-TYPE TRANSCRIPTIONAL REGULATOR"/>
    <property type="match status" value="1"/>
</dbReference>
<keyword evidence="7" id="KW-1185">Reference proteome</keyword>
<dbReference type="CDD" id="cd08422">
    <property type="entry name" value="PBP2_CrgA_like"/>
    <property type="match status" value="1"/>
</dbReference>
<evidence type="ECO:0000256" key="3">
    <source>
        <dbReference type="ARBA" id="ARBA00023125"/>
    </source>
</evidence>
<dbReference type="EMBL" id="JAEPBG010000007">
    <property type="protein sequence ID" value="MBK4736499.1"/>
    <property type="molecule type" value="Genomic_DNA"/>
</dbReference>
<proteinExistence type="inferred from homology"/>
<keyword evidence="3" id="KW-0238">DNA-binding</keyword>
<dbReference type="InterPro" id="IPR005119">
    <property type="entry name" value="LysR_subst-bd"/>
</dbReference>
<dbReference type="PROSITE" id="PS50931">
    <property type="entry name" value="HTH_LYSR"/>
    <property type="match status" value="1"/>
</dbReference>
<accession>A0A934T0V5</accession>
<reference evidence="6" key="1">
    <citation type="submission" date="2021-01" db="EMBL/GenBank/DDBJ databases">
        <title>Genome sequence of strain Noviherbaspirillum sp. DKR-6.</title>
        <authorList>
            <person name="Chaudhary D.K."/>
        </authorList>
    </citation>
    <scope>NUCLEOTIDE SEQUENCE</scope>
    <source>
        <strain evidence="6">DKR-6</strain>
    </source>
</reference>
<keyword evidence="4" id="KW-0804">Transcription</keyword>
<name>A0A934T0V5_9BURK</name>
<evidence type="ECO:0000256" key="1">
    <source>
        <dbReference type="ARBA" id="ARBA00009437"/>
    </source>
</evidence>
<evidence type="ECO:0000313" key="7">
    <source>
        <dbReference type="Proteomes" id="UP000622890"/>
    </source>
</evidence>
<dbReference type="PANTHER" id="PTHR30537:SF72">
    <property type="entry name" value="LYSR FAMILY TRANSCRIPTIONAL REGULATOR"/>
    <property type="match status" value="1"/>
</dbReference>
<protein>
    <submittedName>
        <fullName evidence="6">LysR family transcriptional regulator</fullName>
    </submittedName>
</protein>
<comment type="caution">
    <text evidence="6">The sequence shown here is derived from an EMBL/GenBank/DDBJ whole genome shotgun (WGS) entry which is preliminary data.</text>
</comment>
<keyword evidence="2" id="KW-0805">Transcription regulation</keyword>
<evidence type="ECO:0000256" key="2">
    <source>
        <dbReference type="ARBA" id="ARBA00023015"/>
    </source>
</evidence>
<dbReference type="InterPro" id="IPR036390">
    <property type="entry name" value="WH_DNA-bd_sf"/>
</dbReference>
<dbReference type="SUPFAM" id="SSF46785">
    <property type="entry name" value="Winged helix' DNA-binding domain"/>
    <property type="match status" value="1"/>
</dbReference>
<sequence length="294" mass="32383">MSGFSEFIAFAVTARHGSFARAARELGITASTVAKRILRLEERLGVRLFHRTTRQVTLTSDGEMLYARCEKVLADIDDIESLASGTSGEPRGQLRINMPITYGKRVVMPKLARLLAQHPGLELDVRLSDSFCDLIRDGIDAAIRVGALDDTRLTARRIDWQHLVLCGSPAYLRRQGMPTHADQLEAHHFVVFRNPTSGRERPVQLQVDGKTQELHPETRVVINDGEGMVEAARHDAGLTQVPRVMAEDAIANGSLVEVLPACAPPPQPISLIWPGNRLLPARMRLLIETLAGLG</sequence>
<dbReference type="Pfam" id="PF00126">
    <property type="entry name" value="HTH_1"/>
    <property type="match status" value="1"/>
</dbReference>
<organism evidence="6 7">
    <name type="scientific">Noviherbaspirillum pedocola</name>
    <dbReference type="NCBI Taxonomy" id="2801341"/>
    <lineage>
        <taxon>Bacteria</taxon>
        <taxon>Pseudomonadati</taxon>
        <taxon>Pseudomonadota</taxon>
        <taxon>Betaproteobacteria</taxon>
        <taxon>Burkholderiales</taxon>
        <taxon>Oxalobacteraceae</taxon>
        <taxon>Noviherbaspirillum</taxon>
    </lineage>
</organism>
<dbReference type="RefSeq" id="WP_200593983.1">
    <property type="nucleotide sequence ID" value="NZ_JAEPBG010000007.1"/>
</dbReference>
<dbReference type="Pfam" id="PF03466">
    <property type="entry name" value="LysR_substrate"/>
    <property type="match status" value="1"/>
</dbReference>
<dbReference type="AlphaFoldDB" id="A0A934T0V5"/>
<evidence type="ECO:0000256" key="4">
    <source>
        <dbReference type="ARBA" id="ARBA00023163"/>
    </source>
</evidence>